<dbReference type="Pfam" id="PF02254">
    <property type="entry name" value="TrkA_N"/>
    <property type="match status" value="1"/>
</dbReference>
<dbReference type="Gene3D" id="3.40.50.720">
    <property type="entry name" value="NAD(P)-binding Rossmann-like Domain"/>
    <property type="match status" value="1"/>
</dbReference>
<dbReference type="PRINTS" id="PR00335">
    <property type="entry name" value="KUPTAKETRKA"/>
</dbReference>
<evidence type="ECO:0000256" key="4">
    <source>
        <dbReference type="ARBA" id="ARBA00023027"/>
    </source>
</evidence>
<dbReference type="InterPro" id="IPR036291">
    <property type="entry name" value="NAD(P)-bd_dom_sf"/>
</dbReference>
<keyword evidence="4" id="KW-0520">NAD</keyword>
<accession>A0A3B0SW77</accession>
<organism evidence="8">
    <name type="scientific">hydrothermal vent metagenome</name>
    <dbReference type="NCBI Taxonomy" id="652676"/>
    <lineage>
        <taxon>unclassified sequences</taxon>
        <taxon>metagenomes</taxon>
        <taxon>ecological metagenomes</taxon>
    </lineage>
</organism>
<keyword evidence="3" id="KW-0630">Potassium</keyword>
<dbReference type="PROSITE" id="PS51202">
    <property type="entry name" value="RCK_C"/>
    <property type="match status" value="1"/>
</dbReference>
<dbReference type="AlphaFoldDB" id="A0A3B0SW77"/>
<dbReference type="GO" id="GO:0005886">
    <property type="term" value="C:plasma membrane"/>
    <property type="evidence" value="ECO:0007669"/>
    <property type="project" value="InterPro"/>
</dbReference>
<keyword evidence="5" id="KW-0406">Ion transport</keyword>
<dbReference type="EMBL" id="UOEI01000591">
    <property type="protein sequence ID" value="VAW08263.1"/>
    <property type="molecule type" value="Genomic_DNA"/>
</dbReference>
<dbReference type="GO" id="GO:0015079">
    <property type="term" value="F:potassium ion transmembrane transporter activity"/>
    <property type="evidence" value="ECO:0007669"/>
    <property type="project" value="InterPro"/>
</dbReference>
<dbReference type="PANTHER" id="PTHR43833">
    <property type="entry name" value="POTASSIUM CHANNEL PROTEIN 2-RELATED-RELATED"/>
    <property type="match status" value="1"/>
</dbReference>
<dbReference type="PROSITE" id="PS51201">
    <property type="entry name" value="RCK_N"/>
    <property type="match status" value="1"/>
</dbReference>
<evidence type="ECO:0000313" key="8">
    <source>
        <dbReference type="EMBL" id="VAW08263.1"/>
    </source>
</evidence>
<gene>
    <name evidence="8" type="ORF">MNBD_ACTINO01-1529</name>
</gene>
<sequence>MRVLVIGGGKVGSYLARKLARSDHTVTVIEPRRDVAMKVVGETGVIVFEGDGTDVELLKRADVHRSDWLLAVTGKDDVNLVAAQLGRTLGVTKVLARLNDPTNSPTFNALGINTVAVTDLMVGVLERDLKVDVLEATVLLAHGKLSVTEFEVGPTFTERALQDIDVPPFSVIVAVERAGELIVPRGPTMIRPGDRIVATSLVDRASDLLVEFCCTDKHSS</sequence>
<dbReference type="SUPFAM" id="SSF116726">
    <property type="entry name" value="TrkA C-terminal domain-like"/>
    <property type="match status" value="1"/>
</dbReference>
<dbReference type="InterPro" id="IPR003148">
    <property type="entry name" value="RCK_N"/>
</dbReference>
<dbReference type="InterPro" id="IPR006037">
    <property type="entry name" value="RCK_C"/>
</dbReference>
<evidence type="ECO:0000256" key="1">
    <source>
        <dbReference type="ARBA" id="ARBA00022448"/>
    </source>
</evidence>
<evidence type="ECO:0000259" key="7">
    <source>
        <dbReference type="PROSITE" id="PS51202"/>
    </source>
</evidence>
<evidence type="ECO:0000256" key="5">
    <source>
        <dbReference type="ARBA" id="ARBA00023065"/>
    </source>
</evidence>
<name>A0A3B0SW77_9ZZZZ</name>
<dbReference type="InterPro" id="IPR036721">
    <property type="entry name" value="RCK_C_sf"/>
</dbReference>
<evidence type="ECO:0000259" key="6">
    <source>
        <dbReference type="PROSITE" id="PS51201"/>
    </source>
</evidence>
<keyword evidence="1" id="KW-0813">Transport</keyword>
<dbReference type="InterPro" id="IPR050721">
    <property type="entry name" value="Trk_Ktr_HKT_K-transport"/>
</dbReference>
<evidence type="ECO:0000256" key="2">
    <source>
        <dbReference type="ARBA" id="ARBA00022538"/>
    </source>
</evidence>
<keyword evidence="2" id="KW-0633">Potassium transport</keyword>
<dbReference type="PANTHER" id="PTHR43833:SF5">
    <property type="entry name" value="TRK SYSTEM POTASSIUM UPTAKE PROTEIN TRKA"/>
    <property type="match status" value="1"/>
</dbReference>
<dbReference type="SUPFAM" id="SSF51735">
    <property type="entry name" value="NAD(P)-binding Rossmann-fold domains"/>
    <property type="match status" value="1"/>
</dbReference>
<proteinExistence type="predicted"/>
<dbReference type="InterPro" id="IPR006036">
    <property type="entry name" value="K_uptake_TrkA"/>
</dbReference>
<feature type="domain" description="RCK C-terminal" evidence="7">
    <location>
        <begin position="135"/>
        <end position="215"/>
    </location>
</feature>
<dbReference type="Gene3D" id="3.30.70.1450">
    <property type="entry name" value="Regulator of K+ conductance, C-terminal domain"/>
    <property type="match status" value="1"/>
</dbReference>
<reference evidence="8" key="1">
    <citation type="submission" date="2018-06" db="EMBL/GenBank/DDBJ databases">
        <authorList>
            <person name="Zhirakovskaya E."/>
        </authorList>
    </citation>
    <scope>NUCLEOTIDE SEQUENCE</scope>
</reference>
<feature type="domain" description="RCK N-terminal" evidence="6">
    <location>
        <begin position="1"/>
        <end position="117"/>
    </location>
</feature>
<evidence type="ECO:0000256" key="3">
    <source>
        <dbReference type="ARBA" id="ARBA00022958"/>
    </source>
</evidence>
<protein>
    <submittedName>
        <fullName evidence="8">Trk system potassium uptake protein TrkA</fullName>
    </submittedName>
</protein>